<reference evidence="1 2" key="1">
    <citation type="journal article" date="2016" name="Sci. Rep.">
        <title>A proposed integrated approach for the preclinical evaluation of phage therapy in Pseudomonas infections.</title>
        <authorList>
            <person name="Danis-Wlodarczyk K."/>
            <person name="Vandenheuvel D."/>
            <person name="Jang H.B."/>
            <person name="Briers Y."/>
            <person name="Olszak T."/>
            <person name="Arabski M."/>
            <person name="Wasik S."/>
            <person name="Drabik M."/>
            <person name="Higgins G."/>
            <person name="Tyrrell J."/>
            <person name="Harvey B.J."/>
            <person name="Noben J.P."/>
            <person name="Lavigne R."/>
            <person name="Drulis-Kawa Z."/>
        </authorList>
    </citation>
    <scope>NUCLEOTIDE SEQUENCE [LARGE SCALE GENOMIC DNA]</scope>
</reference>
<protein>
    <submittedName>
        <fullName evidence="1">Uncharacterized protein</fullName>
    </submittedName>
</protein>
<accession>A0A192Y5X7</accession>
<evidence type="ECO:0000313" key="2">
    <source>
        <dbReference type="Proteomes" id="UP000224336"/>
    </source>
</evidence>
<evidence type="ECO:0000313" key="1">
    <source>
        <dbReference type="EMBL" id="ANM44760.1"/>
    </source>
</evidence>
<proteinExistence type="predicted"/>
<sequence>MGNDVGSRKEGLKLYEALVEDIIITNDLGTGLRPSLNITTNDGVTRNVTFDQLENFIKVIKATHDTQTVGTPLQWCIYRYAPNLVKARYIATSWKITVDHVKKTLNFQGTLNHEGTVVDHPNYDPDITARELMFDETITDFSRFEQIALSGNIANFKEEFKMMKYSFDFSYIIEVSNGMTRLKELANDQTGLSD</sequence>
<organism evidence="1 2">
    <name type="scientific">Pseudomonas phage KTN4</name>
    <dbReference type="NCBI Taxonomy" id="1862701"/>
    <lineage>
        <taxon>Viruses</taxon>
        <taxon>Duplodnaviria</taxon>
        <taxon>Heunggongvirae</taxon>
        <taxon>Uroviricota</taxon>
        <taxon>Caudoviricetes</taxon>
        <taxon>Chimalliviridae</taxon>
        <taxon>Phikzvirus</taxon>
        <taxon>Phikzvirus phiKZ</taxon>
    </lineage>
</organism>
<name>A0A192Y5X7_9CAUD</name>
<dbReference type="Proteomes" id="UP000224336">
    <property type="component" value="Segment"/>
</dbReference>
<gene>
    <name evidence="1" type="ORF">KTN4_002</name>
</gene>
<dbReference type="EMBL" id="KU521356">
    <property type="protein sequence ID" value="ANM44760.1"/>
    <property type="molecule type" value="Genomic_DNA"/>
</dbReference>